<proteinExistence type="inferred from homology"/>
<comment type="subcellular location">
    <subcellularLocation>
        <location evidence="1">Secreted</location>
    </subcellularLocation>
</comment>
<dbReference type="Gene3D" id="2.60.40.770">
    <property type="match status" value="1"/>
</dbReference>
<evidence type="ECO:0000256" key="3">
    <source>
        <dbReference type="ARBA" id="ARBA00022525"/>
    </source>
</evidence>
<comment type="similarity">
    <text evidence="2">Belongs to the NPC2 family.</text>
</comment>
<keyword evidence="3" id="KW-0964">Secreted</keyword>
<dbReference type="SMART" id="SM00737">
    <property type="entry name" value="ML"/>
    <property type="match status" value="1"/>
</dbReference>
<evidence type="ECO:0000313" key="7">
    <source>
        <dbReference type="Proteomes" id="UP001187531"/>
    </source>
</evidence>
<dbReference type="InterPro" id="IPR003172">
    <property type="entry name" value="ML_dom"/>
</dbReference>
<accession>A0AA88HB51</accession>
<evidence type="ECO:0000256" key="2">
    <source>
        <dbReference type="ARBA" id="ARBA00006370"/>
    </source>
</evidence>
<sequence length="155" mass="17610">MHVKLICVVLFTPIICDELKLFKQCGKTRSFGTAGIDFIRINPCSKNRGDEPCAVKRGDTAVLEIGFTPKISKPVQRFTAKGFWVRKNSDFLIPNMKTNGCDFATCPLENNKPVVYTFKLRIPIIAPSMMAMVRWIMKSPDEEFDMCLEFPVIIK</sequence>
<organism evidence="6 7">
    <name type="scientific">Artemia franciscana</name>
    <name type="common">Brine shrimp</name>
    <name type="synonym">Artemia sanfranciscana</name>
    <dbReference type="NCBI Taxonomy" id="6661"/>
    <lineage>
        <taxon>Eukaryota</taxon>
        <taxon>Metazoa</taxon>
        <taxon>Ecdysozoa</taxon>
        <taxon>Arthropoda</taxon>
        <taxon>Crustacea</taxon>
        <taxon>Branchiopoda</taxon>
        <taxon>Anostraca</taxon>
        <taxon>Artemiidae</taxon>
        <taxon>Artemia</taxon>
    </lineage>
</organism>
<name>A0AA88HB51_ARTSF</name>
<comment type="caution">
    <text evidence="6">The sequence shown here is derived from an EMBL/GenBank/DDBJ whole genome shotgun (WGS) entry which is preliminary data.</text>
</comment>
<dbReference type="InterPro" id="IPR014756">
    <property type="entry name" value="Ig_E-set"/>
</dbReference>
<feature type="domain" description="MD-2-related lipid-recognition" evidence="5">
    <location>
        <begin position="22"/>
        <end position="152"/>
    </location>
</feature>
<evidence type="ECO:0000259" key="5">
    <source>
        <dbReference type="SMART" id="SM00737"/>
    </source>
</evidence>
<feature type="chain" id="PRO_5041739877" description="MD-2-related lipid-recognition domain-containing protein" evidence="4">
    <location>
        <begin position="17"/>
        <end position="155"/>
    </location>
</feature>
<evidence type="ECO:0000313" key="6">
    <source>
        <dbReference type="EMBL" id="KAK2707074.1"/>
    </source>
</evidence>
<dbReference type="Pfam" id="PF02221">
    <property type="entry name" value="E1_DerP2_DerF2"/>
    <property type="match status" value="1"/>
</dbReference>
<gene>
    <name evidence="6" type="ORF">QYM36_014936</name>
</gene>
<dbReference type="SUPFAM" id="SSF81296">
    <property type="entry name" value="E set domains"/>
    <property type="match status" value="1"/>
</dbReference>
<reference evidence="6" key="1">
    <citation type="submission" date="2023-07" db="EMBL/GenBank/DDBJ databases">
        <title>Chromosome-level genome assembly of Artemia franciscana.</title>
        <authorList>
            <person name="Jo E."/>
        </authorList>
    </citation>
    <scope>NUCLEOTIDE SEQUENCE</scope>
    <source>
        <tissue evidence="6">Whole body</tissue>
    </source>
</reference>
<evidence type="ECO:0000256" key="1">
    <source>
        <dbReference type="ARBA" id="ARBA00004613"/>
    </source>
</evidence>
<dbReference type="FunFam" id="2.60.40.770:FF:000001">
    <property type="entry name" value="NPC intracellular cholesterol transporter 2"/>
    <property type="match status" value="1"/>
</dbReference>
<dbReference type="EMBL" id="JAVRJZ010000019">
    <property type="protein sequence ID" value="KAK2707074.1"/>
    <property type="molecule type" value="Genomic_DNA"/>
</dbReference>
<evidence type="ECO:0000256" key="4">
    <source>
        <dbReference type="SAM" id="SignalP"/>
    </source>
</evidence>
<protein>
    <recommendedName>
        <fullName evidence="5">MD-2-related lipid-recognition domain-containing protein</fullName>
    </recommendedName>
</protein>
<dbReference type="GO" id="GO:0005576">
    <property type="term" value="C:extracellular region"/>
    <property type="evidence" value="ECO:0007669"/>
    <property type="project" value="UniProtKB-SubCell"/>
</dbReference>
<dbReference type="AlphaFoldDB" id="A0AA88HB51"/>
<keyword evidence="4" id="KW-0732">Signal</keyword>
<feature type="signal peptide" evidence="4">
    <location>
        <begin position="1"/>
        <end position="16"/>
    </location>
</feature>
<dbReference type="Proteomes" id="UP001187531">
    <property type="component" value="Unassembled WGS sequence"/>
</dbReference>
<keyword evidence="7" id="KW-1185">Reference proteome</keyword>